<keyword evidence="3" id="KW-1185">Reference proteome</keyword>
<protein>
    <submittedName>
        <fullName evidence="2">VOC family protein</fullName>
    </submittedName>
</protein>
<reference evidence="2" key="1">
    <citation type="submission" date="2021-10" db="EMBL/GenBank/DDBJ databases">
        <title>Streptomyces nigrumlapis sp.nov.,an antimicrobial producing actinobacterium isolated from Black Gobi rocks.</title>
        <authorList>
            <person name="Wen Y."/>
            <person name="Zhang W."/>
            <person name="Liu X.G."/>
        </authorList>
    </citation>
    <scope>NUCLEOTIDE SEQUENCE</scope>
    <source>
        <strain evidence="2">ST13-2-2</strain>
    </source>
</reference>
<dbReference type="Pfam" id="PF00903">
    <property type="entry name" value="Glyoxalase"/>
    <property type="match status" value="1"/>
</dbReference>
<feature type="domain" description="VOC" evidence="1">
    <location>
        <begin position="19"/>
        <end position="137"/>
    </location>
</feature>
<evidence type="ECO:0000313" key="2">
    <source>
        <dbReference type="EMBL" id="UQA96932.1"/>
    </source>
</evidence>
<dbReference type="InterPro" id="IPR037523">
    <property type="entry name" value="VOC_core"/>
</dbReference>
<proteinExistence type="predicted"/>
<dbReference type="Proteomes" id="UP000830115">
    <property type="component" value="Chromosome"/>
</dbReference>
<dbReference type="Gene3D" id="3.10.180.10">
    <property type="entry name" value="2,3-Dihydroxybiphenyl 1,2-Dioxygenase, domain 1"/>
    <property type="match status" value="1"/>
</dbReference>
<dbReference type="PROSITE" id="PS51819">
    <property type="entry name" value="VOC"/>
    <property type="match status" value="1"/>
</dbReference>
<gene>
    <name evidence="2" type="ORF">K9S39_38205</name>
</gene>
<dbReference type="InterPro" id="IPR029068">
    <property type="entry name" value="Glyas_Bleomycin-R_OHBP_Dase"/>
</dbReference>
<dbReference type="InterPro" id="IPR004360">
    <property type="entry name" value="Glyas_Fos-R_dOase_dom"/>
</dbReference>
<dbReference type="RefSeq" id="WP_248867851.1">
    <property type="nucleotide sequence ID" value="NZ_CP086322.1"/>
</dbReference>
<dbReference type="SUPFAM" id="SSF54593">
    <property type="entry name" value="Glyoxalase/Bleomycin resistance protein/Dihydroxybiphenyl dioxygenase"/>
    <property type="match status" value="1"/>
</dbReference>
<dbReference type="CDD" id="cd08351">
    <property type="entry name" value="ChaP_like"/>
    <property type="match status" value="1"/>
</dbReference>
<organism evidence="2 3">
    <name type="scientific">Streptomyces halobius</name>
    <dbReference type="NCBI Taxonomy" id="2879846"/>
    <lineage>
        <taxon>Bacteria</taxon>
        <taxon>Bacillati</taxon>
        <taxon>Actinomycetota</taxon>
        <taxon>Actinomycetes</taxon>
        <taxon>Kitasatosporales</taxon>
        <taxon>Streptomycetaceae</taxon>
        <taxon>Streptomyces</taxon>
    </lineage>
</organism>
<accession>A0ABY4MI64</accession>
<evidence type="ECO:0000259" key="1">
    <source>
        <dbReference type="PROSITE" id="PS51819"/>
    </source>
</evidence>
<evidence type="ECO:0000313" key="3">
    <source>
        <dbReference type="Proteomes" id="UP000830115"/>
    </source>
</evidence>
<sequence length="142" mass="15644">MPDDQQQSAASELPTTTVQLNHIAVYASDRHLSAEFIAAILGLETGAPFGPFLPVDLGNGVTLDYYEKRDEPIQSQHYAFLVPDAQFDAMIARLEAVGVTYYADPGHTEPGEINRLFGGRGAYFDDPDGHNMEIMTRPYARP</sequence>
<dbReference type="EMBL" id="CP086322">
    <property type="protein sequence ID" value="UQA96932.1"/>
    <property type="molecule type" value="Genomic_DNA"/>
</dbReference>
<name>A0ABY4MI64_9ACTN</name>